<evidence type="ECO:0000313" key="1">
    <source>
        <dbReference type="EMBL" id="KIK81455.1"/>
    </source>
</evidence>
<keyword evidence="2" id="KW-1185">Reference proteome</keyword>
<accession>A0A0D0DQ94</accession>
<gene>
    <name evidence="1" type="ORF">PAXRUDRAFT_757439</name>
</gene>
<protein>
    <submittedName>
        <fullName evidence="1">Uncharacterized protein</fullName>
    </submittedName>
</protein>
<dbReference type="Proteomes" id="UP000054538">
    <property type="component" value="Unassembled WGS sequence"/>
</dbReference>
<dbReference type="HOGENOM" id="CLU_2197792_0_0_1"/>
<dbReference type="InParanoid" id="A0A0D0DQ94"/>
<reference evidence="2" key="2">
    <citation type="submission" date="2015-01" db="EMBL/GenBank/DDBJ databases">
        <title>Evolutionary Origins and Diversification of the Mycorrhizal Mutualists.</title>
        <authorList>
            <consortium name="DOE Joint Genome Institute"/>
            <consortium name="Mycorrhizal Genomics Consortium"/>
            <person name="Kohler A."/>
            <person name="Kuo A."/>
            <person name="Nagy L.G."/>
            <person name="Floudas D."/>
            <person name="Copeland A."/>
            <person name="Barry K.W."/>
            <person name="Cichocki N."/>
            <person name="Veneault-Fourrey C."/>
            <person name="LaButti K."/>
            <person name="Lindquist E.A."/>
            <person name="Lipzen A."/>
            <person name="Lundell T."/>
            <person name="Morin E."/>
            <person name="Murat C."/>
            <person name="Riley R."/>
            <person name="Ohm R."/>
            <person name="Sun H."/>
            <person name="Tunlid A."/>
            <person name="Henrissat B."/>
            <person name="Grigoriev I.V."/>
            <person name="Hibbett D.S."/>
            <person name="Martin F."/>
        </authorList>
    </citation>
    <scope>NUCLEOTIDE SEQUENCE [LARGE SCALE GENOMIC DNA]</scope>
    <source>
        <strain evidence="2">Ve08.2h10</strain>
    </source>
</reference>
<evidence type="ECO:0000313" key="2">
    <source>
        <dbReference type="Proteomes" id="UP000054538"/>
    </source>
</evidence>
<sequence>MATDCRIDQGVMPARVLPGPCQWLLKHVSSAIRTTYQETSQASVQNDVDERIFDEPYTPDAQLLMPLSSTDRRKTWEANQQAMGGHGLKRCEQLVVSLGAKYLNLDDP</sequence>
<dbReference type="EMBL" id="KN825796">
    <property type="protein sequence ID" value="KIK81455.1"/>
    <property type="molecule type" value="Genomic_DNA"/>
</dbReference>
<dbReference type="AlphaFoldDB" id="A0A0D0DQ94"/>
<organism evidence="1 2">
    <name type="scientific">Paxillus rubicundulus Ve08.2h10</name>
    <dbReference type="NCBI Taxonomy" id="930991"/>
    <lineage>
        <taxon>Eukaryota</taxon>
        <taxon>Fungi</taxon>
        <taxon>Dikarya</taxon>
        <taxon>Basidiomycota</taxon>
        <taxon>Agaricomycotina</taxon>
        <taxon>Agaricomycetes</taxon>
        <taxon>Agaricomycetidae</taxon>
        <taxon>Boletales</taxon>
        <taxon>Paxilineae</taxon>
        <taxon>Paxillaceae</taxon>
        <taxon>Paxillus</taxon>
    </lineage>
</organism>
<name>A0A0D0DQ94_9AGAM</name>
<reference evidence="1 2" key="1">
    <citation type="submission" date="2014-04" db="EMBL/GenBank/DDBJ databases">
        <authorList>
            <consortium name="DOE Joint Genome Institute"/>
            <person name="Kuo A."/>
            <person name="Kohler A."/>
            <person name="Jargeat P."/>
            <person name="Nagy L.G."/>
            <person name="Floudas D."/>
            <person name="Copeland A."/>
            <person name="Barry K.W."/>
            <person name="Cichocki N."/>
            <person name="Veneault-Fourrey C."/>
            <person name="LaButti K."/>
            <person name="Lindquist E.A."/>
            <person name="Lipzen A."/>
            <person name="Lundell T."/>
            <person name="Morin E."/>
            <person name="Murat C."/>
            <person name="Sun H."/>
            <person name="Tunlid A."/>
            <person name="Henrissat B."/>
            <person name="Grigoriev I.V."/>
            <person name="Hibbett D.S."/>
            <person name="Martin F."/>
            <person name="Nordberg H.P."/>
            <person name="Cantor M.N."/>
            <person name="Hua S.X."/>
        </authorList>
    </citation>
    <scope>NUCLEOTIDE SEQUENCE [LARGE SCALE GENOMIC DNA]</scope>
    <source>
        <strain evidence="1 2">Ve08.2h10</strain>
    </source>
</reference>
<proteinExistence type="predicted"/>